<feature type="compositionally biased region" description="Acidic residues" evidence="1">
    <location>
        <begin position="46"/>
        <end position="57"/>
    </location>
</feature>
<dbReference type="EnsemblMetazoa" id="ASIC019446-RA">
    <property type="protein sequence ID" value="ASIC019446-PA"/>
    <property type="gene ID" value="ASIC019446"/>
</dbReference>
<evidence type="ECO:0000313" key="4">
    <source>
        <dbReference type="Proteomes" id="UP000030765"/>
    </source>
</evidence>
<dbReference type="AlphaFoldDB" id="A0A084WLU1"/>
<reference evidence="3" key="2">
    <citation type="submission" date="2020-05" db="UniProtKB">
        <authorList>
            <consortium name="EnsemblMetazoa"/>
        </authorList>
    </citation>
    <scope>IDENTIFICATION</scope>
</reference>
<dbReference type="EMBL" id="KE525351">
    <property type="protein sequence ID" value="KFB51185.1"/>
    <property type="molecule type" value="Genomic_DNA"/>
</dbReference>
<organism evidence="2">
    <name type="scientific">Anopheles sinensis</name>
    <name type="common">Mosquito</name>
    <dbReference type="NCBI Taxonomy" id="74873"/>
    <lineage>
        <taxon>Eukaryota</taxon>
        <taxon>Metazoa</taxon>
        <taxon>Ecdysozoa</taxon>
        <taxon>Arthropoda</taxon>
        <taxon>Hexapoda</taxon>
        <taxon>Insecta</taxon>
        <taxon>Pterygota</taxon>
        <taxon>Neoptera</taxon>
        <taxon>Endopterygota</taxon>
        <taxon>Diptera</taxon>
        <taxon>Nematocera</taxon>
        <taxon>Culicoidea</taxon>
        <taxon>Culicidae</taxon>
        <taxon>Anophelinae</taxon>
        <taxon>Anopheles</taxon>
    </lineage>
</organism>
<gene>
    <name evidence="2" type="ORF">ZHAS_00019446</name>
</gene>
<protein>
    <submittedName>
        <fullName evidence="2 3">Uncharacterized protein</fullName>
    </submittedName>
</protein>
<dbReference type="OrthoDB" id="10553717at2759"/>
<name>A0A084WLU1_ANOSI</name>
<feature type="compositionally biased region" description="Polar residues" evidence="1">
    <location>
        <begin position="21"/>
        <end position="31"/>
    </location>
</feature>
<evidence type="ECO:0000256" key="1">
    <source>
        <dbReference type="SAM" id="MobiDB-lite"/>
    </source>
</evidence>
<feature type="compositionally biased region" description="Polar residues" evidence="1">
    <location>
        <begin position="74"/>
        <end position="86"/>
    </location>
</feature>
<feature type="region of interest" description="Disordered" evidence="1">
    <location>
        <begin position="1"/>
        <end position="86"/>
    </location>
</feature>
<reference evidence="2 4" key="1">
    <citation type="journal article" date="2014" name="BMC Genomics">
        <title>Genome sequence of Anopheles sinensis provides insight into genetics basis of mosquito competence for malaria parasites.</title>
        <authorList>
            <person name="Zhou D."/>
            <person name="Zhang D."/>
            <person name="Ding G."/>
            <person name="Shi L."/>
            <person name="Hou Q."/>
            <person name="Ye Y."/>
            <person name="Xu Y."/>
            <person name="Zhou H."/>
            <person name="Xiong C."/>
            <person name="Li S."/>
            <person name="Yu J."/>
            <person name="Hong S."/>
            <person name="Yu X."/>
            <person name="Zou P."/>
            <person name="Chen C."/>
            <person name="Chang X."/>
            <person name="Wang W."/>
            <person name="Lv Y."/>
            <person name="Sun Y."/>
            <person name="Ma L."/>
            <person name="Shen B."/>
            <person name="Zhu C."/>
        </authorList>
    </citation>
    <scope>NUCLEOTIDE SEQUENCE [LARGE SCALE GENOMIC DNA]</scope>
</reference>
<dbReference type="EMBL" id="ATLV01024287">
    <property type="status" value="NOT_ANNOTATED_CDS"/>
    <property type="molecule type" value="Genomic_DNA"/>
</dbReference>
<evidence type="ECO:0000313" key="2">
    <source>
        <dbReference type="EMBL" id="KFB51185.1"/>
    </source>
</evidence>
<evidence type="ECO:0000313" key="3">
    <source>
        <dbReference type="EnsemblMetazoa" id="ASIC019446-PA"/>
    </source>
</evidence>
<dbReference type="VEuPathDB" id="VectorBase:ASIC019446"/>
<dbReference type="Proteomes" id="UP000030765">
    <property type="component" value="Unassembled WGS sequence"/>
</dbReference>
<proteinExistence type="predicted"/>
<sequence length="147" mass="15917">MSAVQRSYLDEGDEEDVDGGPTSSGAKSTPTELVEEDTSDSPMADVSDDDCDDGEDCDVVKVNQGEVSDGAGNSRESVSDQQQQQVAESCDESLRVGAQCSNVRVSVARSVERCEVREEVKLIEREAEFLDGDVQDYQMNCHVAVDD</sequence>
<accession>A0A084WLU1</accession>
<keyword evidence="4" id="KW-1185">Reference proteome</keyword>